<keyword evidence="2" id="KW-0560">Oxidoreductase</keyword>
<dbReference type="SUPFAM" id="SSF52833">
    <property type="entry name" value="Thioredoxin-like"/>
    <property type="match status" value="1"/>
</dbReference>
<dbReference type="RefSeq" id="WP_191931241.1">
    <property type="nucleotide sequence ID" value="NZ_JACYNM010000028.1"/>
</dbReference>
<evidence type="ECO:0000256" key="4">
    <source>
        <dbReference type="ARBA" id="ARBA00023284"/>
    </source>
</evidence>
<proteinExistence type="predicted"/>
<evidence type="ECO:0000259" key="6">
    <source>
        <dbReference type="PROSITE" id="PS51352"/>
    </source>
</evidence>
<evidence type="ECO:0000256" key="3">
    <source>
        <dbReference type="ARBA" id="ARBA00023157"/>
    </source>
</evidence>
<dbReference type="Proteomes" id="UP000661012">
    <property type="component" value="Unassembled WGS sequence"/>
</dbReference>
<dbReference type="Pfam" id="PF18312">
    <property type="entry name" value="ScsC_N"/>
    <property type="match status" value="1"/>
</dbReference>
<evidence type="ECO:0000256" key="1">
    <source>
        <dbReference type="ARBA" id="ARBA00022729"/>
    </source>
</evidence>
<dbReference type="PROSITE" id="PS51352">
    <property type="entry name" value="THIOREDOXIN_2"/>
    <property type="match status" value="1"/>
</dbReference>
<dbReference type="InterPro" id="IPR013766">
    <property type="entry name" value="Thioredoxin_domain"/>
</dbReference>
<sequence length="269" mass="28138">MKHTLLKVAMTAALLCCAASAVAETPAASAPATAFSAAQEAQIGKIAGDWLLAHPEILLQVSQKLQAQQADRLSLSMRTAAVKLQGPLTADPDVPVVGPSGAKVAVIEFFDYQCVFCSRMAPVVEQVMKGRPDVKYIFKDWPIFASRWETSKTAAERGLQVWKQKGPAAYMAYHNGIYATGHDEGKLTQADIDRVSTAAGFAPTASATASAQAITERNDGLAQAIGLTGTPGFIIMPLSGATADNTTVLGGAVPAEQLQAAIDRASGKP</sequence>
<dbReference type="PANTHER" id="PTHR13887:SF14">
    <property type="entry name" value="DISULFIDE BOND FORMATION PROTEIN D"/>
    <property type="match status" value="1"/>
</dbReference>
<feature type="signal peptide" evidence="5">
    <location>
        <begin position="1"/>
        <end position="23"/>
    </location>
</feature>
<keyword evidence="4" id="KW-0676">Redox-active center</keyword>
<gene>
    <name evidence="7" type="ORF">IFT93_21460</name>
</gene>
<dbReference type="PANTHER" id="PTHR13887">
    <property type="entry name" value="GLUTATHIONE S-TRANSFERASE KAPPA"/>
    <property type="match status" value="1"/>
</dbReference>
<feature type="domain" description="Thioredoxin" evidence="6">
    <location>
        <begin position="26"/>
        <end position="267"/>
    </location>
</feature>
<evidence type="ECO:0000256" key="5">
    <source>
        <dbReference type="SAM" id="SignalP"/>
    </source>
</evidence>
<keyword evidence="8" id="KW-1185">Reference proteome</keyword>
<dbReference type="Gene3D" id="3.40.30.10">
    <property type="entry name" value="Glutaredoxin"/>
    <property type="match status" value="1"/>
</dbReference>
<evidence type="ECO:0000313" key="7">
    <source>
        <dbReference type="EMBL" id="MBD8108944.1"/>
    </source>
</evidence>
<dbReference type="InterPro" id="IPR001853">
    <property type="entry name" value="DSBA-like_thioredoxin_dom"/>
</dbReference>
<dbReference type="EMBL" id="JACYNN010000028">
    <property type="protein sequence ID" value="MBD8108944.1"/>
    <property type="molecule type" value="Genomic_DNA"/>
</dbReference>
<evidence type="ECO:0000256" key="2">
    <source>
        <dbReference type="ARBA" id="ARBA00023002"/>
    </source>
</evidence>
<name>A0ABR8ZZF1_9GAMM</name>
<dbReference type="InterPro" id="IPR041205">
    <property type="entry name" value="ScsC_N"/>
</dbReference>
<dbReference type="CDD" id="cd03023">
    <property type="entry name" value="DsbA_Com1_like"/>
    <property type="match status" value="1"/>
</dbReference>
<dbReference type="Pfam" id="PF01323">
    <property type="entry name" value="DSBA"/>
    <property type="match status" value="1"/>
</dbReference>
<organism evidence="7 8">
    <name type="scientific">Erwinia persicina</name>
    <dbReference type="NCBI Taxonomy" id="55211"/>
    <lineage>
        <taxon>Bacteria</taxon>
        <taxon>Pseudomonadati</taxon>
        <taxon>Pseudomonadota</taxon>
        <taxon>Gammaproteobacteria</taxon>
        <taxon>Enterobacterales</taxon>
        <taxon>Erwiniaceae</taxon>
        <taxon>Erwinia</taxon>
    </lineage>
</organism>
<keyword evidence="3" id="KW-1015">Disulfide bond</keyword>
<dbReference type="InterPro" id="IPR036249">
    <property type="entry name" value="Thioredoxin-like_sf"/>
</dbReference>
<keyword evidence="1 5" id="KW-0732">Signal</keyword>
<feature type="chain" id="PRO_5047249405" evidence="5">
    <location>
        <begin position="24"/>
        <end position="269"/>
    </location>
</feature>
<evidence type="ECO:0000313" key="8">
    <source>
        <dbReference type="Proteomes" id="UP000661012"/>
    </source>
</evidence>
<comment type="caution">
    <text evidence="7">The sequence shown here is derived from an EMBL/GenBank/DDBJ whole genome shotgun (WGS) entry which is preliminary data.</text>
</comment>
<reference evidence="7 8" key="1">
    <citation type="journal article" date="2020" name="FEMS Microbiol. Ecol.">
        <title>Temporal dynamics of bacterial communities during seed development and maturation.</title>
        <authorList>
            <person name="Chesneau G."/>
            <person name="Torres-Cortes G."/>
            <person name="Briand M."/>
            <person name="Darrasse A."/>
            <person name="Preveaux A."/>
            <person name="Marais C."/>
            <person name="Jacques M.A."/>
            <person name="Shade A."/>
            <person name="Barret M."/>
        </authorList>
    </citation>
    <scope>NUCLEOTIDE SEQUENCE [LARGE SCALE GENOMIC DNA]</scope>
    <source>
        <strain evidence="7 8">CFBP13732</strain>
    </source>
</reference>
<accession>A0ABR8ZZF1</accession>
<protein>
    <submittedName>
        <fullName evidence="7">Thioredoxin domain-containing protein</fullName>
    </submittedName>
</protein>